<keyword evidence="4" id="KW-0378">Hydrolase</keyword>
<feature type="compositionally biased region" description="Basic and acidic residues" evidence="7">
    <location>
        <begin position="1670"/>
        <end position="1685"/>
    </location>
</feature>
<dbReference type="Pfam" id="PF23078">
    <property type="entry name" value="HTH_CHD6-9"/>
    <property type="match status" value="2"/>
</dbReference>
<dbReference type="STRING" id="1314771.A0A197JNU4"/>
<dbReference type="Gene3D" id="2.40.50.40">
    <property type="match status" value="1"/>
</dbReference>
<evidence type="ECO:0000256" key="6">
    <source>
        <dbReference type="ARBA" id="ARBA00023242"/>
    </source>
</evidence>
<dbReference type="OrthoDB" id="5857104at2759"/>
<dbReference type="InterPro" id="IPR001650">
    <property type="entry name" value="Helicase_C-like"/>
</dbReference>
<dbReference type="SUPFAM" id="SSF52540">
    <property type="entry name" value="P-loop containing nucleoside triphosphate hydrolases"/>
    <property type="match status" value="2"/>
</dbReference>
<dbReference type="PROSITE" id="PS50013">
    <property type="entry name" value="CHROMO_2"/>
    <property type="match status" value="1"/>
</dbReference>
<evidence type="ECO:0000256" key="4">
    <source>
        <dbReference type="ARBA" id="ARBA00022801"/>
    </source>
</evidence>
<evidence type="ECO:0000256" key="7">
    <source>
        <dbReference type="SAM" id="MobiDB-lite"/>
    </source>
</evidence>
<dbReference type="CDD" id="cd18793">
    <property type="entry name" value="SF2_C_SNF"/>
    <property type="match status" value="1"/>
</dbReference>
<dbReference type="PANTHER" id="PTHR45623">
    <property type="entry name" value="CHROMODOMAIN-HELICASE-DNA-BINDING PROTEIN 3-RELATED-RELATED"/>
    <property type="match status" value="1"/>
</dbReference>
<dbReference type="InterPro" id="IPR016197">
    <property type="entry name" value="Chromo-like_dom_sf"/>
</dbReference>
<keyword evidence="3" id="KW-0547">Nucleotide-binding</keyword>
<feature type="compositionally biased region" description="Polar residues" evidence="7">
    <location>
        <begin position="1177"/>
        <end position="1197"/>
    </location>
</feature>
<feature type="domain" description="Helicase ATP-binding" evidence="9">
    <location>
        <begin position="211"/>
        <end position="386"/>
    </location>
</feature>
<gene>
    <name evidence="11" type="ORF">K457DRAFT_735363</name>
</gene>
<dbReference type="SUPFAM" id="SSF54160">
    <property type="entry name" value="Chromo domain-like"/>
    <property type="match status" value="1"/>
</dbReference>
<sequence length="2179" mass="243629">MPPPVKKAVGRKKNVVKAGGTATRWAVPYDPVLVPMGSKTLEKILAWRLNNGAEELLIKHKFSSYLHVEWVPRKRIEDGEHLGKNRVKKFMEKNGQQTDYEFFNPAFTKIDRIIDEGELTTVDGEIQIFFLVKWCNTPYDGSTWEKKDDIMELEPTKVHEFYSRKIHPTESAARQLPRPPRGAFRKLKESPIFKHGNQLRQYQMEGLNWLLDCWFNEQACIMADEMGLGKTVQSVTFLNEIHNTYHIRGPFLVIAPLSTIPHWHREFEAWTDMNVVVFHGNIPSRNLIVDTEYYYKDVTGQIVPNLYKFDVLITTYEMIVAASAQLKPIAWRAIVVDEAHRLKNSASKVSEILKTYNLEHRVLLTGTPLQNSLDELFALLNFLEPTRFANEKVFLQEYGNLKTAAEVDKLQQLLKPLMLRRFKEDVEKSIPVKEETIIEVELTTTQKAFYRAILERNFGFLKKGGAAGPSLINVMMELRKCCIHPYLIQGAEDRIVSERNAKTAEAQYQCLIDASGKLVLIDKLLKKLKEGGHKVLIFSQMTRCLDLLQDYLRGRAYPYERIDGSIRGDMRQAAIDRFSTLPDSFVFLLCTRAGGVGINLTAADTVVIFDSDWNPQNDLQATARCHRIGQTKPVQIYRLVTRNTYEKEMFDRASIKLGLDKAVLQKMDVMPCNSDDHADMPKPPSSLSKKEVEELLKKGAYGALLDDDETSAKFCEEDIDQILERRTTVIKHTGNEKGSVFSKATFSSTPSGEEVDVNDPQFWDKWAERAKVNIQEITSKDQLILNAPRSRRQVQRFGKEQGDSDSEDREYVSDPDFEDAGGEKDVKDGNKKKDAPRPWSMAERLMFERKLMIYGYGRWDQMHFFFPRRTEKELNAVGYCMIQQILRDTAANASGSEDDVKLIEEIEAVLVENDASSGFEPPSTNDIPFEKASKKAIAEFKSFLLEASQEYVDHIRKKGRNLVLRVQLIHTIRSLIPRDWNAAKLLEVPTVSGAPPATWWGELHDRDLMLAIIRYGYLVTEAQYEAVRSDPEFCFYGRRYDLAANRDANEDDAGEGAGSGSSRIADYGAGSSSEVLPWPSKSDIGLRLRRIISALQRSNQLEARKNNIAEKDKSKERQRQDRARQREEAAQEKRHQKVIELASRWTKKDKSDFYRTIVSFGVARRHAGTHGDGGSVPGTTANGYNRSRLASGSTNRRQPPLARNAHSTLEHDWTRFKELSGLSKKPDEVMEEYYHHFVKLCQQVVDKNNNSLQNRQSRESSLSSTHPKIDTSTAGDDDDDKDDKDDKEDGAGDALPLDRAKRVLKRVELMNVIRDEILTNPRVDELLGAGRRSPGLPSWWLAGVHDKPFLEGLAKHGINRQDLIVTDETLPFAAISQHYAALQKELREKKSIAAANGEKIDDAVKQDEDGGEDPVEKAVKAAALADQIDRPSSLDSAGGKDLIGPSLLGHVEGIVGEHLSTVKMEEEIKVALVSKTVMDDVSLSFIQDTKDILSTGGATLDKALDKPAQTLLGMNSVETGEATTTPDVDKSLLSESTIVKSESPSVASVQTSSGSVIKDRKPTPQQETEEFVWPKEAVVLRRVDHLIDIVMNPKPVVGKKRKLTAVSIPSINNGVGSPATGSDKRAPLDRDFGSDAGDRSDHGEETASAYSIPPSPNKKPAVVKKKLAKKPKEQVQPEKEKEKEKGKKAKAPEPVLVKGKKDKKRKGQNEEEDQAENEPVTPKKRVKTKASPPALTTSASLVTISSETNGTGPDGSSSKQSGLKLLIKLKMPSLAPPVQVTTPSVVKAKGKKREAKSKPKVKPVKEPPSAAAKPSSDDKTQPTKKPVSERKKKDVESSGSDTDEMMAIASKQLEYLQRKIQEKKKMKRTSSPQSSIRDGSKSSKAKAPPVGGSIQGNASVAKPLTARYSRSPPPSHLNSEPRRSESAQKPSADRQRGRSRSRSSRSSSSSRSRSSRSSSSSGSSSSSSSRSSPSSRSRSSSGSSSSSGSDSDSRRRRRKRGQHKRGLQRRSSGGSIRRRTRSVSRSRSRSFSRSRSRSLSRSRSRSLSHTRSRSRSLSRSRSRSRSRSMSPRRPYSDHEGYRNPHPGTMTAPSSSSVNQQHQLPYAHGAHPNGVGSSYEYDHTAFADQHQQQQQPLSVSGKSNGKKRDNDGNGGSKRREGFMDDDRFEDDGYYHKNSRA</sequence>
<feature type="compositionally biased region" description="Basic and acidic residues" evidence="7">
    <location>
        <begin position="821"/>
        <end position="836"/>
    </location>
</feature>
<keyword evidence="5" id="KW-0067">ATP-binding</keyword>
<dbReference type="Gene3D" id="3.40.50.10810">
    <property type="entry name" value="Tandem AAA-ATPase domain"/>
    <property type="match status" value="1"/>
</dbReference>
<dbReference type="Pfam" id="PF00176">
    <property type="entry name" value="SNF2-rel_dom"/>
    <property type="match status" value="1"/>
</dbReference>
<feature type="compositionally biased region" description="Low complexity" evidence="7">
    <location>
        <begin position="1756"/>
        <end position="1770"/>
    </location>
</feature>
<dbReference type="GO" id="GO:0005524">
    <property type="term" value="F:ATP binding"/>
    <property type="evidence" value="ECO:0007669"/>
    <property type="project" value="UniProtKB-KW"/>
</dbReference>
<feature type="compositionally biased region" description="Basic residues" evidence="7">
    <location>
        <begin position="1994"/>
        <end position="2008"/>
    </location>
</feature>
<keyword evidence="12" id="KW-1185">Reference proteome</keyword>
<dbReference type="PROSITE" id="PS51194">
    <property type="entry name" value="HELICASE_CTER"/>
    <property type="match status" value="1"/>
</dbReference>
<dbReference type="CDD" id="cd18659">
    <property type="entry name" value="CD2_tandem"/>
    <property type="match status" value="1"/>
</dbReference>
<organism evidence="11 12">
    <name type="scientific">Linnemannia elongata AG-77</name>
    <dbReference type="NCBI Taxonomy" id="1314771"/>
    <lineage>
        <taxon>Eukaryota</taxon>
        <taxon>Fungi</taxon>
        <taxon>Fungi incertae sedis</taxon>
        <taxon>Mucoromycota</taxon>
        <taxon>Mortierellomycotina</taxon>
        <taxon>Mortierellomycetes</taxon>
        <taxon>Mortierellales</taxon>
        <taxon>Mortierellaceae</taxon>
        <taxon>Linnemannia</taxon>
    </lineage>
</organism>
<feature type="compositionally biased region" description="Basic and acidic residues" evidence="7">
    <location>
        <begin position="2145"/>
        <end position="2173"/>
    </location>
</feature>
<feature type="domain" description="Chromo" evidence="8">
    <location>
        <begin position="108"/>
        <end position="173"/>
    </location>
</feature>
<dbReference type="GO" id="GO:0042393">
    <property type="term" value="F:histone binding"/>
    <property type="evidence" value="ECO:0007669"/>
    <property type="project" value="TreeGrafter"/>
</dbReference>
<dbReference type="GO" id="GO:0005634">
    <property type="term" value="C:nucleus"/>
    <property type="evidence" value="ECO:0007669"/>
    <property type="project" value="UniProtKB-SubCell"/>
</dbReference>
<evidence type="ECO:0000313" key="11">
    <source>
        <dbReference type="EMBL" id="OAQ26151.1"/>
    </source>
</evidence>
<feature type="compositionally biased region" description="Polar residues" evidence="7">
    <location>
        <begin position="1734"/>
        <end position="1755"/>
    </location>
</feature>
<evidence type="ECO:0000256" key="1">
    <source>
        <dbReference type="ARBA" id="ARBA00004123"/>
    </source>
</evidence>
<keyword evidence="6" id="KW-0539">Nucleus</keyword>
<evidence type="ECO:0000259" key="9">
    <source>
        <dbReference type="PROSITE" id="PS51192"/>
    </source>
</evidence>
<dbReference type="FunFam" id="3.40.50.300:FF:000015">
    <property type="entry name" value="chromodomain-helicase-DNA-binding protein 9 isoform X1"/>
    <property type="match status" value="1"/>
</dbReference>
<name>A0A197JNU4_9FUNG</name>
<dbReference type="GO" id="GO:0140658">
    <property type="term" value="F:ATP-dependent chromatin remodeler activity"/>
    <property type="evidence" value="ECO:0007669"/>
    <property type="project" value="TreeGrafter"/>
</dbReference>
<feature type="compositionally biased region" description="Acidic residues" evidence="7">
    <location>
        <begin position="1275"/>
        <end position="1288"/>
    </location>
</feature>
<dbReference type="InterPro" id="IPR038718">
    <property type="entry name" value="SNF2-like_sf"/>
</dbReference>
<dbReference type="SMART" id="SM00490">
    <property type="entry name" value="HELICc"/>
    <property type="match status" value="1"/>
</dbReference>
<dbReference type="SMART" id="SM00298">
    <property type="entry name" value="CHROMO"/>
    <property type="match status" value="2"/>
</dbReference>
<feature type="compositionally biased region" description="Basic and acidic residues" evidence="7">
    <location>
        <begin position="1919"/>
        <end position="1936"/>
    </location>
</feature>
<evidence type="ECO:0000256" key="5">
    <source>
        <dbReference type="ARBA" id="ARBA00022840"/>
    </source>
</evidence>
<comment type="subcellular location">
    <subcellularLocation>
        <location evidence="1">Nucleus</location>
    </subcellularLocation>
</comment>
<proteinExistence type="predicted"/>
<feature type="compositionally biased region" description="Basic residues" evidence="7">
    <location>
        <begin position="1788"/>
        <end position="1802"/>
    </location>
</feature>
<feature type="region of interest" description="Disordered" evidence="7">
    <location>
        <begin position="1543"/>
        <end position="1569"/>
    </location>
</feature>
<dbReference type="InterPro" id="IPR014001">
    <property type="entry name" value="Helicase_ATP-bd"/>
</dbReference>
<dbReference type="GO" id="GO:0016887">
    <property type="term" value="F:ATP hydrolysis activity"/>
    <property type="evidence" value="ECO:0007669"/>
    <property type="project" value="TreeGrafter"/>
</dbReference>
<feature type="compositionally biased region" description="Acidic residues" evidence="7">
    <location>
        <begin position="803"/>
        <end position="820"/>
    </location>
</feature>
<dbReference type="InterPro" id="IPR056342">
    <property type="entry name" value="HTH_CHD6-9"/>
</dbReference>
<evidence type="ECO:0000259" key="10">
    <source>
        <dbReference type="PROSITE" id="PS51194"/>
    </source>
</evidence>
<feature type="compositionally biased region" description="Polar residues" evidence="7">
    <location>
        <begin position="2090"/>
        <end position="2102"/>
    </location>
</feature>
<keyword evidence="2" id="KW-0677">Repeat</keyword>
<feature type="compositionally biased region" description="Basic and acidic residues" evidence="7">
    <location>
        <begin position="1815"/>
        <end position="1836"/>
    </location>
</feature>
<dbReference type="InterPro" id="IPR027417">
    <property type="entry name" value="P-loop_NTPase"/>
</dbReference>
<dbReference type="CDD" id="cd17995">
    <property type="entry name" value="DEXHc_CHD6_7_8_9"/>
    <property type="match status" value="1"/>
</dbReference>
<evidence type="ECO:0000259" key="8">
    <source>
        <dbReference type="PROSITE" id="PS50013"/>
    </source>
</evidence>
<dbReference type="Pfam" id="PF00271">
    <property type="entry name" value="Helicase_C"/>
    <property type="match status" value="1"/>
</dbReference>
<protein>
    <submittedName>
        <fullName evidence="11">Uncharacterized protein</fullName>
    </submittedName>
</protein>
<dbReference type="GO" id="GO:0003682">
    <property type="term" value="F:chromatin binding"/>
    <property type="evidence" value="ECO:0007669"/>
    <property type="project" value="TreeGrafter"/>
</dbReference>
<feature type="compositionally biased region" description="Basic residues" evidence="7">
    <location>
        <begin position="2016"/>
        <end position="2066"/>
    </location>
</feature>
<feature type="region of interest" description="Disordered" evidence="7">
    <location>
        <begin position="789"/>
        <end position="836"/>
    </location>
</feature>
<dbReference type="SMART" id="SM00487">
    <property type="entry name" value="DEXDc"/>
    <property type="match status" value="1"/>
</dbReference>
<feature type="compositionally biased region" description="Basic and acidic residues" evidence="7">
    <location>
        <begin position="1103"/>
        <end position="1133"/>
    </location>
</feature>
<feature type="compositionally biased region" description="Low complexity" evidence="7">
    <location>
        <begin position="1944"/>
        <end position="1990"/>
    </location>
</feature>
<dbReference type="EMBL" id="KV442070">
    <property type="protein sequence ID" value="OAQ26151.1"/>
    <property type="molecule type" value="Genomic_DNA"/>
</dbReference>
<feature type="region of interest" description="Disordered" evidence="7">
    <location>
        <begin position="1165"/>
        <end position="1208"/>
    </location>
</feature>
<evidence type="ECO:0000256" key="2">
    <source>
        <dbReference type="ARBA" id="ARBA00022737"/>
    </source>
</evidence>
<dbReference type="Proteomes" id="UP000078512">
    <property type="component" value="Unassembled WGS sequence"/>
</dbReference>
<dbReference type="Gene3D" id="1.10.10.60">
    <property type="entry name" value="Homeodomain-like"/>
    <property type="match status" value="2"/>
</dbReference>
<feature type="region of interest" description="Disordered" evidence="7">
    <location>
        <begin position="1103"/>
        <end position="1135"/>
    </location>
</feature>
<feature type="compositionally biased region" description="Polar residues" evidence="7">
    <location>
        <begin position="1543"/>
        <end position="1555"/>
    </location>
</feature>
<feature type="region of interest" description="Disordered" evidence="7">
    <location>
        <begin position="1609"/>
        <end position="2179"/>
    </location>
</feature>
<evidence type="ECO:0000256" key="3">
    <source>
        <dbReference type="ARBA" id="ARBA00022741"/>
    </source>
</evidence>
<dbReference type="InterPro" id="IPR000953">
    <property type="entry name" value="Chromo/chromo_shadow_dom"/>
</dbReference>
<feature type="region of interest" description="Disordered" evidence="7">
    <location>
        <begin position="1251"/>
        <end position="1294"/>
    </location>
</feature>
<dbReference type="InterPro" id="IPR023780">
    <property type="entry name" value="Chromo_domain"/>
</dbReference>
<feature type="compositionally biased region" description="Basic and acidic residues" evidence="7">
    <location>
        <begin position="1622"/>
        <end position="1645"/>
    </location>
</feature>
<dbReference type="Gene3D" id="3.40.50.300">
    <property type="entry name" value="P-loop containing nucleotide triphosphate hydrolases"/>
    <property type="match status" value="1"/>
</dbReference>
<dbReference type="GO" id="GO:0010468">
    <property type="term" value="P:regulation of gene expression"/>
    <property type="evidence" value="ECO:0007669"/>
    <property type="project" value="TreeGrafter"/>
</dbReference>
<dbReference type="GO" id="GO:0003677">
    <property type="term" value="F:DNA binding"/>
    <property type="evidence" value="ECO:0007669"/>
    <property type="project" value="TreeGrafter"/>
</dbReference>
<dbReference type="PANTHER" id="PTHR45623:SF11">
    <property type="entry name" value="KISMET, ISOFORM C"/>
    <property type="match status" value="1"/>
</dbReference>
<dbReference type="InterPro" id="IPR049730">
    <property type="entry name" value="SNF2/RAD54-like_C"/>
</dbReference>
<feature type="region of interest" description="Disordered" evidence="7">
    <location>
        <begin position="1047"/>
        <end position="1075"/>
    </location>
</feature>
<feature type="domain" description="Helicase C-terminal" evidence="10">
    <location>
        <begin position="520"/>
        <end position="670"/>
    </location>
</feature>
<evidence type="ECO:0000313" key="12">
    <source>
        <dbReference type="Proteomes" id="UP000078512"/>
    </source>
</evidence>
<reference evidence="11 12" key="1">
    <citation type="submission" date="2016-05" db="EMBL/GenBank/DDBJ databases">
        <title>Genome sequencing reveals origins of a unique bacterial endosymbiosis in the earliest lineages of terrestrial Fungi.</title>
        <authorList>
            <consortium name="DOE Joint Genome Institute"/>
            <person name="Uehling J."/>
            <person name="Gryganskyi A."/>
            <person name="Hameed K."/>
            <person name="Tschaplinski T."/>
            <person name="Misztal P."/>
            <person name="Wu S."/>
            <person name="Desiro A."/>
            <person name="Vande Pol N."/>
            <person name="Du Z.-Y."/>
            <person name="Zienkiewicz A."/>
            <person name="Zienkiewicz K."/>
            <person name="Morin E."/>
            <person name="Tisserant E."/>
            <person name="Splivallo R."/>
            <person name="Hainaut M."/>
            <person name="Henrissat B."/>
            <person name="Ohm R."/>
            <person name="Kuo A."/>
            <person name="Yan J."/>
            <person name="Lipzen A."/>
            <person name="Nolan M."/>
            <person name="Labutti K."/>
            <person name="Barry K."/>
            <person name="Goldstein A."/>
            <person name="Labbe J."/>
            <person name="Schadt C."/>
            <person name="Tuskan G."/>
            <person name="Grigoriev I."/>
            <person name="Martin F."/>
            <person name="Vilgalys R."/>
            <person name="Bonito G."/>
        </authorList>
    </citation>
    <scope>NUCLEOTIDE SEQUENCE [LARGE SCALE GENOMIC DNA]</scope>
    <source>
        <strain evidence="11 12">AG-77</strain>
    </source>
</reference>
<feature type="compositionally biased region" description="Polar residues" evidence="7">
    <location>
        <begin position="1251"/>
        <end position="1273"/>
    </location>
</feature>
<dbReference type="GO" id="GO:0000785">
    <property type="term" value="C:chromatin"/>
    <property type="evidence" value="ECO:0007669"/>
    <property type="project" value="TreeGrafter"/>
</dbReference>
<dbReference type="InterPro" id="IPR000330">
    <property type="entry name" value="SNF2_N"/>
</dbReference>
<accession>A0A197JNU4</accession>
<dbReference type="Pfam" id="PF00385">
    <property type="entry name" value="Chromo"/>
    <property type="match status" value="1"/>
</dbReference>
<dbReference type="PROSITE" id="PS51192">
    <property type="entry name" value="HELICASE_ATP_BIND_1"/>
    <property type="match status" value="1"/>
</dbReference>